<dbReference type="Gene3D" id="3.20.20.70">
    <property type="entry name" value="Aldolase class I"/>
    <property type="match status" value="1"/>
</dbReference>
<dbReference type="GO" id="GO:0051213">
    <property type="term" value="F:dioxygenase activity"/>
    <property type="evidence" value="ECO:0007669"/>
    <property type="project" value="UniProtKB-KW"/>
</dbReference>
<dbReference type="Proteomes" id="UP000078084">
    <property type="component" value="Unassembled WGS sequence"/>
</dbReference>
<accession>A0A171KNT3</accession>
<organism evidence="12 13">
    <name type="scientific">Kerstersia gyiorum</name>
    <dbReference type="NCBI Taxonomy" id="206506"/>
    <lineage>
        <taxon>Bacteria</taxon>
        <taxon>Pseudomonadati</taxon>
        <taxon>Pseudomonadota</taxon>
        <taxon>Betaproteobacteria</taxon>
        <taxon>Burkholderiales</taxon>
        <taxon>Alcaligenaceae</taxon>
        <taxon>Kerstersia</taxon>
    </lineage>
</organism>
<dbReference type="GO" id="GO:0018580">
    <property type="term" value="F:nitronate monooxygenase activity"/>
    <property type="evidence" value="ECO:0007669"/>
    <property type="project" value="InterPro"/>
</dbReference>
<keyword evidence="4" id="KW-0285">Flavoprotein</keyword>
<keyword evidence="6" id="KW-0547">Nucleotide-binding</keyword>
<dbReference type="PANTHER" id="PTHR42747:SF3">
    <property type="entry name" value="NITRONATE MONOOXYGENASE-RELATED"/>
    <property type="match status" value="1"/>
</dbReference>
<name>A0A171KNT3_9BURK</name>
<evidence type="ECO:0000256" key="8">
    <source>
        <dbReference type="ARBA" id="ARBA00023033"/>
    </source>
</evidence>
<dbReference type="CDD" id="cd04730">
    <property type="entry name" value="NPD_like"/>
    <property type="match status" value="1"/>
</dbReference>
<sequence>MDHASSFCQRLAISHPIIQAPMAGVATPALAAAVSNAGGLGSLGIGSNTTAQARDMIRATASQTQHPFNVNVFTHAPARRDATREAAWLQHLAPLFARFGGQPPARLEEIYPSFLADDSILDMLLEERPAVVSFHFGLPRPEQARALREAGIFLMASATSLDEARRIEAAGLDAVVAQGIEAGGHRGIFDPEGPDEALGTLALLQRLHGHIGLPVIAAGGLMTGADICAALNAGAAAAQLGTAFVPCPESSANAAYRDRLLHPAGLETRLTTVLSGRPARGLLNDLIRHGTASGSPRPADYPLAYDAAKQLSALAISRGDHGYAAQWAGQSFARARAMPASELLQTLLTELAASASA</sequence>
<dbReference type="GeneID" id="99727019"/>
<gene>
    <name evidence="12" type="ORF">AAV32_16025</name>
</gene>
<dbReference type="Pfam" id="PF03060">
    <property type="entry name" value="NMO"/>
    <property type="match status" value="1"/>
</dbReference>
<comment type="similarity">
    <text evidence="2">Belongs to the nitronate monooxygenase family. NMO class I subfamily.</text>
</comment>
<protein>
    <recommendedName>
        <fullName evidence="11">Nitronate monooxygenase</fullName>
    </recommendedName>
    <alternativeName>
        <fullName evidence="9">Propionate 3-nitronate monooxygenase</fullName>
    </alternativeName>
</protein>
<dbReference type="InterPro" id="IPR004136">
    <property type="entry name" value="NMO"/>
</dbReference>
<evidence type="ECO:0000256" key="10">
    <source>
        <dbReference type="ARBA" id="ARBA00049401"/>
    </source>
</evidence>
<keyword evidence="3" id="KW-0216">Detoxification</keyword>
<dbReference type="FunFam" id="3.20.20.70:FF:000154">
    <property type="entry name" value="Probable nitronate monooxygenase"/>
    <property type="match status" value="1"/>
</dbReference>
<dbReference type="PANTHER" id="PTHR42747">
    <property type="entry name" value="NITRONATE MONOOXYGENASE-RELATED"/>
    <property type="match status" value="1"/>
</dbReference>
<dbReference type="OrthoDB" id="9778912at2"/>
<dbReference type="AlphaFoldDB" id="A0A171KNT3"/>
<keyword evidence="13" id="KW-1185">Reference proteome</keyword>
<evidence type="ECO:0000256" key="5">
    <source>
        <dbReference type="ARBA" id="ARBA00022643"/>
    </source>
</evidence>
<proteinExistence type="inferred from homology"/>
<keyword evidence="8" id="KW-0503">Monooxygenase</keyword>
<reference evidence="12 13" key="1">
    <citation type="submission" date="2015-04" db="EMBL/GenBank/DDBJ databases">
        <title>Genome sequence of Kerstersia gyiorum CG1.</title>
        <authorList>
            <person name="Greninger A.L."/>
            <person name="Kozyreva V."/>
            <person name="Chaturvedi V."/>
        </authorList>
    </citation>
    <scope>NUCLEOTIDE SEQUENCE [LARGE SCALE GENOMIC DNA]</scope>
    <source>
        <strain evidence="12 13">CG1</strain>
    </source>
</reference>
<dbReference type="EMBL" id="LBNE01000014">
    <property type="protein sequence ID" value="KKO70550.1"/>
    <property type="molecule type" value="Genomic_DNA"/>
</dbReference>
<keyword evidence="5" id="KW-0288">FMN</keyword>
<dbReference type="STRING" id="206506.AAV32_16025"/>
<evidence type="ECO:0000256" key="7">
    <source>
        <dbReference type="ARBA" id="ARBA00023002"/>
    </source>
</evidence>
<evidence type="ECO:0000256" key="6">
    <source>
        <dbReference type="ARBA" id="ARBA00022741"/>
    </source>
</evidence>
<evidence type="ECO:0000256" key="1">
    <source>
        <dbReference type="ARBA" id="ARBA00001917"/>
    </source>
</evidence>
<dbReference type="InterPro" id="IPR013785">
    <property type="entry name" value="Aldolase_TIM"/>
</dbReference>
<comment type="cofactor">
    <cofactor evidence="1">
        <name>FMN</name>
        <dbReference type="ChEBI" id="CHEBI:58210"/>
    </cofactor>
</comment>
<comment type="catalytic activity">
    <reaction evidence="10">
        <text>3 propionate 3-nitronate + 3 O2 + H2O = 3 3-oxopropanoate + 2 nitrate + nitrite + H2O2 + 3 H(+)</text>
        <dbReference type="Rhea" id="RHEA:57332"/>
        <dbReference type="ChEBI" id="CHEBI:15377"/>
        <dbReference type="ChEBI" id="CHEBI:15378"/>
        <dbReference type="ChEBI" id="CHEBI:15379"/>
        <dbReference type="ChEBI" id="CHEBI:16240"/>
        <dbReference type="ChEBI" id="CHEBI:16301"/>
        <dbReference type="ChEBI" id="CHEBI:17632"/>
        <dbReference type="ChEBI" id="CHEBI:33190"/>
        <dbReference type="ChEBI" id="CHEBI:136067"/>
    </reaction>
</comment>
<dbReference type="SUPFAM" id="SSF51412">
    <property type="entry name" value="Inosine monophosphate dehydrogenase (IMPDH)"/>
    <property type="match status" value="1"/>
</dbReference>
<keyword evidence="12" id="KW-0223">Dioxygenase</keyword>
<evidence type="ECO:0000313" key="13">
    <source>
        <dbReference type="Proteomes" id="UP000078084"/>
    </source>
</evidence>
<evidence type="ECO:0000256" key="4">
    <source>
        <dbReference type="ARBA" id="ARBA00022630"/>
    </source>
</evidence>
<dbReference type="RefSeq" id="WP_068374706.1">
    <property type="nucleotide sequence ID" value="NZ_CP033936.1"/>
</dbReference>
<dbReference type="PATRIC" id="fig|206506.3.peg.3414"/>
<dbReference type="GO" id="GO:0009636">
    <property type="term" value="P:response to toxic substance"/>
    <property type="evidence" value="ECO:0007669"/>
    <property type="project" value="UniProtKB-KW"/>
</dbReference>
<evidence type="ECO:0000313" key="12">
    <source>
        <dbReference type="EMBL" id="KKO70550.1"/>
    </source>
</evidence>
<comment type="caution">
    <text evidence="12">The sequence shown here is derived from an EMBL/GenBank/DDBJ whole genome shotgun (WGS) entry which is preliminary data.</text>
</comment>
<evidence type="ECO:0000256" key="3">
    <source>
        <dbReference type="ARBA" id="ARBA00022575"/>
    </source>
</evidence>
<evidence type="ECO:0000256" key="2">
    <source>
        <dbReference type="ARBA" id="ARBA00009881"/>
    </source>
</evidence>
<evidence type="ECO:0000256" key="9">
    <source>
        <dbReference type="ARBA" id="ARBA00031155"/>
    </source>
</evidence>
<dbReference type="GO" id="GO:0000166">
    <property type="term" value="F:nucleotide binding"/>
    <property type="evidence" value="ECO:0007669"/>
    <property type="project" value="UniProtKB-KW"/>
</dbReference>
<keyword evidence="7" id="KW-0560">Oxidoreductase</keyword>
<evidence type="ECO:0000256" key="11">
    <source>
        <dbReference type="ARBA" id="ARBA00067136"/>
    </source>
</evidence>